<dbReference type="GO" id="GO:0047310">
    <property type="term" value="F:glutamine-scyllo-inositol transaminase activity"/>
    <property type="evidence" value="ECO:0007669"/>
    <property type="project" value="UniProtKB-EC"/>
</dbReference>
<dbReference type="EMBL" id="CP036274">
    <property type="protein sequence ID" value="QDU26952.1"/>
    <property type="molecule type" value="Genomic_DNA"/>
</dbReference>
<dbReference type="KEGG" id="aagg:ETAA8_20360"/>
<evidence type="ECO:0000313" key="7">
    <source>
        <dbReference type="Proteomes" id="UP000315017"/>
    </source>
</evidence>
<dbReference type="PANTHER" id="PTHR30244:SF36">
    <property type="entry name" value="3-OXO-GLUCOSE-6-PHOSPHATE:GLUTAMATE AMINOTRANSFERASE"/>
    <property type="match status" value="1"/>
</dbReference>
<evidence type="ECO:0000256" key="5">
    <source>
        <dbReference type="RuleBase" id="RU004508"/>
    </source>
</evidence>
<dbReference type="GO" id="GO:0030170">
    <property type="term" value="F:pyridoxal phosphate binding"/>
    <property type="evidence" value="ECO:0007669"/>
    <property type="project" value="TreeGrafter"/>
</dbReference>
<evidence type="ECO:0000256" key="3">
    <source>
        <dbReference type="PIRSR" id="PIRSR000390-1"/>
    </source>
</evidence>
<keyword evidence="1 4" id="KW-0663">Pyridoxal phosphate</keyword>
<dbReference type="PANTHER" id="PTHR30244">
    <property type="entry name" value="TRANSAMINASE"/>
    <property type="match status" value="1"/>
</dbReference>
<name>A0A517Y9V9_9BACT</name>
<protein>
    <submittedName>
        <fullName evidence="6">L-glutamine:scyllo-inosose aminotransferase</fullName>
        <ecNumber evidence="6">2.6.1.50</ecNumber>
    </submittedName>
</protein>
<dbReference type="InterPro" id="IPR015421">
    <property type="entry name" value="PyrdxlP-dep_Trfase_major"/>
</dbReference>
<dbReference type="EC" id="2.6.1.50" evidence="6"/>
<keyword evidence="6" id="KW-0808">Transferase</keyword>
<dbReference type="OrthoDB" id="257609at2"/>
<dbReference type="Gene3D" id="3.40.640.10">
    <property type="entry name" value="Type I PLP-dependent aspartate aminotransferase-like (Major domain)"/>
    <property type="match status" value="1"/>
</dbReference>
<keyword evidence="7" id="KW-1185">Reference proteome</keyword>
<dbReference type="Gene3D" id="3.90.1150.10">
    <property type="entry name" value="Aspartate Aminotransferase, domain 1"/>
    <property type="match status" value="1"/>
</dbReference>
<evidence type="ECO:0000256" key="1">
    <source>
        <dbReference type="ARBA" id="ARBA00022898"/>
    </source>
</evidence>
<dbReference type="AlphaFoldDB" id="A0A517Y9V9"/>
<reference evidence="6 7" key="1">
    <citation type="submission" date="2019-02" db="EMBL/GenBank/DDBJ databases">
        <title>Deep-cultivation of Planctomycetes and their phenomic and genomic characterization uncovers novel biology.</title>
        <authorList>
            <person name="Wiegand S."/>
            <person name="Jogler M."/>
            <person name="Boedeker C."/>
            <person name="Pinto D."/>
            <person name="Vollmers J."/>
            <person name="Rivas-Marin E."/>
            <person name="Kohn T."/>
            <person name="Peeters S.H."/>
            <person name="Heuer A."/>
            <person name="Rast P."/>
            <person name="Oberbeckmann S."/>
            <person name="Bunk B."/>
            <person name="Jeske O."/>
            <person name="Meyerdierks A."/>
            <person name="Storesund J.E."/>
            <person name="Kallscheuer N."/>
            <person name="Luecker S."/>
            <person name="Lage O.M."/>
            <person name="Pohl T."/>
            <person name="Merkel B.J."/>
            <person name="Hornburger P."/>
            <person name="Mueller R.-W."/>
            <person name="Bruemmer F."/>
            <person name="Labrenz M."/>
            <person name="Spormann A.M."/>
            <person name="Op den Camp H."/>
            <person name="Overmann J."/>
            <person name="Amann R."/>
            <person name="Jetten M.S.M."/>
            <person name="Mascher T."/>
            <person name="Medema M.H."/>
            <person name="Devos D.P."/>
            <person name="Kaster A.-K."/>
            <person name="Ovreas L."/>
            <person name="Rohde M."/>
            <person name="Galperin M.Y."/>
            <person name="Jogler C."/>
        </authorList>
    </citation>
    <scope>NUCLEOTIDE SEQUENCE [LARGE SCALE GENOMIC DNA]</scope>
    <source>
        <strain evidence="6 7">ETA_A8</strain>
    </source>
</reference>
<dbReference type="InterPro" id="IPR015422">
    <property type="entry name" value="PyrdxlP-dep_Trfase_small"/>
</dbReference>
<comment type="similarity">
    <text evidence="2 5">Belongs to the DegT/DnrJ/EryC1 family.</text>
</comment>
<gene>
    <name evidence="6" type="primary">stsC</name>
    <name evidence="6" type="ORF">ETAA8_20360</name>
</gene>
<dbReference type="GO" id="GO:0000271">
    <property type="term" value="P:polysaccharide biosynthetic process"/>
    <property type="evidence" value="ECO:0007669"/>
    <property type="project" value="TreeGrafter"/>
</dbReference>
<evidence type="ECO:0000313" key="6">
    <source>
        <dbReference type="EMBL" id="QDU26952.1"/>
    </source>
</evidence>
<dbReference type="SUPFAM" id="SSF53383">
    <property type="entry name" value="PLP-dependent transferases"/>
    <property type="match status" value="1"/>
</dbReference>
<proteinExistence type="inferred from homology"/>
<keyword evidence="6" id="KW-0032">Aminotransferase</keyword>
<dbReference type="InterPro" id="IPR000653">
    <property type="entry name" value="DegT/StrS_aminotransferase"/>
</dbReference>
<accession>A0A517Y9V9</accession>
<dbReference type="InterPro" id="IPR015424">
    <property type="entry name" value="PyrdxlP-dep_Trfase"/>
</dbReference>
<feature type="modified residue" description="N6-(pyridoxal phosphate)lysine" evidence="4">
    <location>
        <position position="196"/>
    </location>
</feature>
<sequence>MNDGAHRAHKPAFPAGPPTWPLLDDDVRAAMLACYASGDWGRYEGAHSAAFVQALAEKFQTEQAILCASGTIAVELALRGLKVGAGDEVILAGYDFPGNFRAIEAVGARPVLIDVVKNGWTIDLQQLAAAKAATTKAVIASHLHGHLAPMRALLEQAHSLGLKVLEDACQVPGALIGGRPAGSWGDVGVLSFGGSKLLTAGRGGAILTSQADVAQRIRSFTFRGNEAYPLSELQAAVLLPQLDKLAARTHTRAVAAARLIEELRDVSKLQAGPANDPADLSAFYKVAWRYQTAEGGVQPDCSNPSRDRLICALQAEGIAIDAGFRGFNKRSANRCRVVGELSQAQAAAEATLVLHHPILLQNQEQTALLAATIRKVVTQA</sequence>
<organism evidence="6 7">
    <name type="scientific">Anatilimnocola aggregata</name>
    <dbReference type="NCBI Taxonomy" id="2528021"/>
    <lineage>
        <taxon>Bacteria</taxon>
        <taxon>Pseudomonadati</taxon>
        <taxon>Planctomycetota</taxon>
        <taxon>Planctomycetia</taxon>
        <taxon>Pirellulales</taxon>
        <taxon>Pirellulaceae</taxon>
        <taxon>Anatilimnocola</taxon>
    </lineage>
</organism>
<dbReference type="Proteomes" id="UP000315017">
    <property type="component" value="Chromosome"/>
</dbReference>
<dbReference type="RefSeq" id="WP_145087833.1">
    <property type="nucleotide sequence ID" value="NZ_CP036274.1"/>
</dbReference>
<feature type="active site" description="Proton acceptor" evidence="3">
    <location>
        <position position="196"/>
    </location>
</feature>
<evidence type="ECO:0000256" key="4">
    <source>
        <dbReference type="PIRSR" id="PIRSR000390-2"/>
    </source>
</evidence>
<evidence type="ECO:0000256" key="2">
    <source>
        <dbReference type="ARBA" id="ARBA00037999"/>
    </source>
</evidence>
<dbReference type="Pfam" id="PF01041">
    <property type="entry name" value="DegT_DnrJ_EryC1"/>
    <property type="match status" value="1"/>
</dbReference>
<dbReference type="PIRSF" id="PIRSF000390">
    <property type="entry name" value="PLP_StrS"/>
    <property type="match status" value="1"/>
</dbReference>